<reference evidence="1 2" key="2">
    <citation type="submission" date="2018-11" db="EMBL/GenBank/DDBJ databases">
        <authorList>
            <consortium name="Pathogen Informatics"/>
        </authorList>
    </citation>
    <scope>NUCLEOTIDE SEQUENCE [LARGE SCALE GENOMIC DNA]</scope>
</reference>
<dbReference type="OrthoDB" id="6282652at2759"/>
<keyword evidence="2" id="KW-1185">Reference proteome</keyword>
<protein>
    <submittedName>
        <fullName evidence="3">Kelch repeat protein</fullName>
    </submittedName>
</protein>
<dbReference type="AlphaFoldDB" id="A0A0R3T6H4"/>
<organism evidence="3">
    <name type="scientific">Rodentolepis nana</name>
    <name type="common">Dwarf tapeworm</name>
    <name type="synonym">Hymenolepis nana</name>
    <dbReference type="NCBI Taxonomy" id="102285"/>
    <lineage>
        <taxon>Eukaryota</taxon>
        <taxon>Metazoa</taxon>
        <taxon>Spiralia</taxon>
        <taxon>Lophotrochozoa</taxon>
        <taxon>Platyhelminthes</taxon>
        <taxon>Cestoda</taxon>
        <taxon>Eucestoda</taxon>
        <taxon>Cyclophyllidea</taxon>
        <taxon>Hymenolepididae</taxon>
        <taxon>Rodentolepis</taxon>
    </lineage>
</organism>
<proteinExistence type="predicted"/>
<dbReference type="WBParaSite" id="HNAJ_0000266201-mRNA-1">
    <property type="protein sequence ID" value="HNAJ_0000266201-mRNA-1"/>
    <property type="gene ID" value="HNAJ_0000266201"/>
</dbReference>
<evidence type="ECO:0000313" key="2">
    <source>
        <dbReference type="Proteomes" id="UP000278807"/>
    </source>
</evidence>
<reference evidence="3" key="1">
    <citation type="submission" date="2017-02" db="UniProtKB">
        <authorList>
            <consortium name="WormBaseParasite"/>
        </authorList>
    </citation>
    <scope>IDENTIFICATION</scope>
</reference>
<name>A0A0R3T6H4_RODNA</name>
<dbReference type="InterPro" id="IPR015915">
    <property type="entry name" value="Kelch-typ_b-propeller"/>
</dbReference>
<dbReference type="EMBL" id="UZAE01001355">
    <property type="protein sequence ID" value="VDN98521.1"/>
    <property type="molecule type" value="Genomic_DNA"/>
</dbReference>
<evidence type="ECO:0000313" key="3">
    <source>
        <dbReference type="WBParaSite" id="HNAJ_0000266201-mRNA-1"/>
    </source>
</evidence>
<gene>
    <name evidence="1" type="ORF">HNAJ_LOCUS2662</name>
</gene>
<dbReference type="Gene3D" id="2.120.10.80">
    <property type="entry name" value="Kelch-type beta propeller"/>
    <property type="match status" value="1"/>
</dbReference>
<accession>A0A0R3T6H4</accession>
<dbReference type="SUPFAM" id="SSF117281">
    <property type="entry name" value="Kelch motif"/>
    <property type="match status" value="1"/>
</dbReference>
<sequence length="155" mass="17157">MWWEGLPDMSTGRFGSAAINIPELGVLVLGGQGVDAEELNTVELFQISAENSVWCSFTPMLKTIYRPVVDFFQGCVYVVGSQFSHPQTAEFLSITNGRQGQWTLISKSLSTRRYLSSMLAFSDHLYIVAEGGNVYELETSHEENVSAITSHSILN</sequence>
<dbReference type="Proteomes" id="UP000278807">
    <property type="component" value="Unassembled WGS sequence"/>
</dbReference>
<evidence type="ECO:0000313" key="1">
    <source>
        <dbReference type="EMBL" id="VDN98521.1"/>
    </source>
</evidence>